<dbReference type="AlphaFoldDB" id="A0A2Z4FJN3"/>
<dbReference type="CDD" id="cd04301">
    <property type="entry name" value="NAT_SF"/>
    <property type="match status" value="1"/>
</dbReference>
<organism evidence="1 2">
    <name type="scientific">Bradymonas sediminis</name>
    <dbReference type="NCBI Taxonomy" id="1548548"/>
    <lineage>
        <taxon>Bacteria</taxon>
        <taxon>Deltaproteobacteria</taxon>
        <taxon>Bradymonadales</taxon>
        <taxon>Bradymonadaceae</taxon>
        <taxon>Bradymonas</taxon>
    </lineage>
</organism>
<name>A0A2Z4FJN3_9DELT</name>
<accession>A0A2Z4FJN3</accession>
<dbReference type="Gene3D" id="3.40.630.30">
    <property type="match status" value="1"/>
</dbReference>
<gene>
    <name evidence="1" type="primary">rimI</name>
    <name evidence="1" type="ORF">DN745_07195</name>
</gene>
<dbReference type="Pfam" id="PF00583">
    <property type="entry name" value="Acetyltransf_1"/>
    <property type="match status" value="1"/>
</dbReference>
<sequence>MSWQIGPKLGIRAQADAPAFVRARKATTSDIDAILQIEEAAHPTAWPRKIFEGELELDCSSVWVFERATPAGDEQGAREIVGFLVYWLIHDEVHILNVAVAPRARRQGIASAVIGELIRVSHQNLASFVTLEVRINNQAAISLYESLGFVIIGQRPGYYADTGEDALIMSHLLG</sequence>
<reference evidence="1 2" key="1">
    <citation type="submission" date="2018-06" db="EMBL/GenBank/DDBJ databases">
        <title>Lujinxingia sediminis gen. nov. sp. nov., a new facultative anaerobic member of the class Deltaproteobacteria, and proposal of Lujinxingaceae fam. nov.</title>
        <authorList>
            <person name="Guo L.-Y."/>
            <person name="Li C.-M."/>
            <person name="Wang S."/>
            <person name="Du Z.-J."/>
        </authorList>
    </citation>
    <scope>NUCLEOTIDE SEQUENCE [LARGE SCALE GENOMIC DNA]</scope>
    <source>
        <strain evidence="1 2">FA350</strain>
    </source>
</reference>
<proteinExistence type="predicted"/>
<evidence type="ECO:0000313" key="2">
    <source>
        <dbReference type="Proteomes" id="UP000249799"/>
    </source>
</evidence>
<dbReference type="EMBL" id="CP030032">
    <property type="protein sequence ID" value="AWV89132.1"/>
    <property type="molecule type" value="Genomic_DNA"/>
</dbReference>
<dbReference type="PANTHER" id="PTHR43072">
    <property type="entry name" value="N-ACETYLTRANSFERASE"/>
    <property type="match status" value="1"/>
</dbReference>
<keyword evidence="2" id="KW-1185">Reference proteome</keyword>
<dbReference type="NCBIfam" id="TIGR01575">
    <property type="entry name" value="rimI"/>
    <property type="match status" value="1"/>
</dbReference>
<protein>
    <submittedName>
        <fullName evidence="1">Ribosomal-protein-alanine N-acetyltransferase</fullName>
        <ecNumber evidence="1">2.3.1.267</ecNumber>
    </submittedName>
</protein>
<dbReference type="InterPro" id="IPR016181">
    <property type="entry name" value="Acyl_CoA_acyltransferase"/>
</dbReference>
<dbReference type="KEGG" id="bsed:DN745_07195"/>
<dbReference type="Proteomes" id="UP000249799">
    <property type="component" value="Chromosome"/>
</dbReference>
<dbReference type="PROSITE" id="PS51186">
    <property type="entry name" value="GNAT"/>
    <property type="match status" value="1"/>
</dbReference>
<dbReference type="RefSeq" id="WP_111333389.1">
    <property type="nucleotide sequence ID" value="NZ_CP030032.1"/>
</dbReference>
<evidence type="ECO:0000313" key="1">
    <source>
        <dbReference type="EMBL" id="AWV89132.1"/>
    </source>
</evidence>
<dbReference type="EC" id="2.3.1.267" evidence="1"/>
<keyword evidence="1" id="KW-0012">Acyltransferase</keyword>
<dbReference type="SUPFAM" id="SSF55729">
    <property type="entry name" value="Acyl-CoA N-acyltransferases (Nat)"/>
    <property type="match status" value="1"/>
</dbReference>
<keyword evidence="1" id="KW-0808">Transferase</keyword>
<dbReference type="GO" id="GO:0008999">
    <property type="term" value="F:protein-N-terminal-alanine acetyltransferase activity"/>
    <property type="evidence" value="ECO:0007669"/>
    <property type="project" value="UniProtKB-EC"/>
</dbReference>
<dbReference type="InterPro" id="IPR000182">
    <property type="entry name" value="GNAT_dom"/>
</dbReference>
<dbReference type="InterPro" id="IPR006464">
    <property type="entry name" value="AcTrfase_RimI/Ard1"/>
</dbReference>
<dbReference type="OrthoDB" id="529907at2"/>